<feature type="region of interest" description="Disordered" evidence="1">
    <location>
        <begin position="44"/>
        <end position="64"/>
    </location>
</feature>
<evidence type="ECO:0000313" key="3">
    <source>
        <dbReference type="Proteomes" id="UP000011988"/>
    </source>
</evidence>
<name>M6CWQ4_9LEPT</name>
<proteinExistence type="predicted"/>
<evidence type="ECO:0000313" key="2">
    <source>
        <dbReference type="EMBL" id="EMJ96129.1"/>
    </source>
</evidence>
<evidence type="ECO:0000256" key="1">
    <source>
        <dbReference type="SAM" id="MobiDB-lite"/>
    </source>
</evidence>
<gene>
    <name evidence="2" type="ORF">LEP1GSC194_0332</name>
</gene>
<dbReference type="PATRIC" id="fig|1218565.3.peg.1321"/>
<dbReference type="Proteomes" id="UP000011988">
    <property type="component" value="Unassembled WGS sequence"/>
</dbReference>
<dbReference type="AlphaFoldDB" id="M6CWQ4"/>
<accession>M6CWQ4</accession>
<organism evidence="2 3">
    <name type="scientific">Leptospira alstonii serovar Sichuan str. 79601</name>
    <dbReference type="NCBI Taxonomy" id="1218565"/>
    <lineage>
        <taxon>Bacteria</taxon>
        <taxon>Pseudomonadati</taxon>
        <taxon>Spirochaetota</taxon>
        <taxon>Spirochaetia</taxon>
        <taxon>Leptospirales</taxon>
        <taxon>Leptospiraceae</taxon>
        <taxon>Leptospira</taxon>
    </lineage>
</organism>
<dbReference type="EMBL" id="ANIK01000028">
    <property type="protein sequence ID" value="EMJ96129.1"/>
    <property type="molecule type" value="Genomic_DNA"/>
</dbReference>
<reference evidence="2 3" key="1">
    <citation type="submission" date="2013-01" db="EMBL/GenBank/DDBJ databases">
        <authorList>
            <person name="Harkins D.M."/>
            <person name="Durkin A.S."/>
            <person name="Brinkac L.M."/>
            <person name="Haft D.H."/>
            <person name="Selengut J.D."/>
            <person name="Sanka R."/>
            <person name="DePew J."/>
            <person name="Purushe J."/>
            <person name="Galloway R.L."/>
            <person name="Vinetz J.M."/>
            <person name="Sutton G.G."/>
            <person name="Nierman W.C."/>
            <person name="Fouts D.E."/>
        </authorList>
    </citation>
    <scope>NUCLEOTIDE SEQUENCE [LARGE SCALE GENOMIC DNA]</scope>
    <source>
        <strain evidence="2 3">79601</strain>
    </source>
</reference>
<protein>
    <submittedName>
        <fullName evidence="2">Uncharacterized protein</fullName>
    </submittedName>
</protein>
<sequence>MEAFGGFIKTYFQNSSTRICFKIPFKNVMRHFWKRFKMADQFENPWPKRQNNTAEPGVQPKYPL</sequence>
<comment type="caution">
    <text evidence="2">The sequence shown here is derived from an EMBL/GenBank/DDBJ whole genome shotgun (WGS) entry which is preliminary data.</text>
</comment>